<dbReference type="OrthoDB" id="2874874at2"/>
<feature type="transmembrane region" description="Helical" evidence="7">
    <location>
        <begin position="353"/>
        <end position="372"/>
    </location>
</feature>
<sequence length="381" mass="41672">MGRIVLLLLPTLIVIGNSMYLPLLPAIQESFAMTERQSAWVLSIFTLAGIVAIPFGLWLADRTSFRVAMQTGCGCVILGALGSVLFPVVGENGYGLFIAGRIVEGLGAGSLTALTYTYVGSVVAFSQRLRMFGFLERSNGLAKMMSPLLGSVFLYTMWSYSSLLLMGIALFCLGWLSFGAVNEQTQTDRDEKKEQRSVSGQTRLIVVSYTMSLIHLFLLYGLLYHATYMFSLFGLSPIWRGMLLSLPFLAMVLISSQVGRLEKYSFVYRAPMFLLVFSAILLYAKGSSIALMLALMVIGASNGLALPVASQMLAQVSPLSLKQRALSGLSMARFAGIAFAPLVYARWMTHDTGVAWGTMLLAVGAFFLVFVLHRHIQPQKI</sequence>
<evidence type="ECO:0000256" key="5">
    <source>
        <dbReference type="ARBA" id="ARBA00022989"/>
    </source>
</evidence>
<evidence type="ECO:0000256" key="3">
    <source>
        <dbReference type="ARBA" id="ARBA00022475"/>
    </source>
</evidence>
<dbReference type="EMBL" id="FMYM01000007">
    <property type="protein sequence ID" value="SDC32438.1"/>
    <property type="molecule type" value="Genomic_DNA"/>
</dbReference>
<gene>
    <name evidence="9" type="ORF">SAMN05421737_10789</name>
</gene>
<dbReference type="PANTHER" id="PTHR43124:SF3">
    <property type="entry name" value="CHLORAMPHENICOL EFFLUX PUMP RV0191"/>
    <property type="match status" value="1"/>
</dbReference>
<keyword evidence="6 7" id="KW-0472">Membrane</keyword>
<evidence type="ECO:0000313" key="9">
    <source>
        <dbReference type="EMBL" id="SDC32438.1"/>
    </source>
</evidence>
<evidence type="ECO:0000256" key="6">
    <source>
        <dbReference type="ARBA" id="ARBA00023136"/>
    </source>
</evidence>
<proteinExistence type="predicted"/>
<feature type="transmembrane region" description="Helical" evidence="7">
    <location>
        <begin position="164"/>
        <end position="181"/>
    </location>
</feature>
<feature type="transmembrane region" description="Helical" evidence="7">
    <location>
        <begin position="40"/>
        <end position="60"/>
    </location>
</feature>
<feature type="transmembrane region" description="Helical" evidence="7">
    <location>
        <begin position="290"/>
        <end position="314"/>
    </location>
</feature>
<dbReference type="InterPro" id="IPR036259">
    <property type="entry name" value="MFS_trans_sf"/>
</dbReference>
<evidence type="ECO:0000256" key="1">
    <source>
        <dbReference type="ARBA" id="ARBA00004651"/>
    </source>
</evidence>
<feature type="transmembrane region" description="Helical" evidence="7">
    <location>
        <begin position="266"/>
        <end position="284"/>
    </location>
</feature>
<dbReference type="RefSeq" id="WP_090775910.1">
    <property type="nucleotide sequence ID" value="NZ_FMYM01000007.1"/>
</dbReference>
<evidence type="ECO:0000313" key="10">
    <source>
        <dbReference type="Proteomes" id="UP000242662"/>
    </source>
</evidence>
<keyword evidence="2" id="KW-0813">Transport</keyword>
<feature type="transmembrane region" description="Helical" evidence="7">
    <location>
        <begin position="229"/>
        <end position="254"/>
    </location>
</feature>
<dbReference type="STRING" id="1464122.SAMN05421737_10789"/>
<dbReference type="SUPFAM" id="SSF103473">
    <property type="entry name" value="MFS general substrate transporter"/>
    <property type="match status" value="1"/>
</dbReference>
<dbReference type="InterPro" id="IPR050189">
    <property type="entry name" value="MFS_Efflux_Transporters"/>
</dbReference>
<dbReference type="GO" id="GO:0022857">
    <property type="term" value="F:transmembrane transporter activity"/>
    <property type="evidence" value="ECO:0007669"/>
    <property type="project" value="InterPro"/>
</dbReference>
<protein>
    <submittedName>
        <fullName evidence="9">Predicted arabinose efflux permease, MFS family</fullName>
    </submittedName>
</protein>
<feature type="transmembrane region" description="Helical" evidence="7">
    <location>
        <begin position="326"/>
        <end position="347"/>
    </location>
</feature>
<feature type="transmembrane region" description="Helical" evidence="7">
    <location>
        <begin position="94"/>
        <end position="119"/>
    </location>
</feature>
<organism evidence="9 10">
    <name type="scientific">Shouchella lonarensis</name>
    <dbReference type="NCBI Taxonomy" id="1464122"/>
    <lineage>
        <taxon>Bacteria</taxon>
        <taxon>Bacillati</taxon>
        <taxon>Bacillota</taxon>
        <taxon>Bacilli</taxon>
        <taxon>Bacillales</taxon>
        <taxon>Bacillaceae</taxon>
        <taxon>Shouchella</taxon>
    </lineage>
</organism>
<dbReference type="Gene3D" id="1.20.1250.20">
    <property type="entry name" value="MFS general substrate transporter like domains"/>
    <property type="match status" value="1"/>
</dbReference>
<evidence type="ECO:0000256" key="4">
    <source>
        <dbReference type="ARBA" id="ARBA00022692"/>
    </source>
</evidence>
<keyword evidence="4 7" id="KW-0812">Transmembrane</keyword>
<name>A0A1G6KNN2_9BACI</name>
<feature type="domain" description="Major facilitator superfamily (MFS) profile" evidence="8">
    <location>
        <begin position="1"/>
        <end position="381"/>
    </location>
</feature>
<dbReference type="PROSITE" id="PS50850">
    <property type="entry name" value="MFS"/>
    <property type="match status" value="1"/>
</dbReference>
<keyword evidence="3" id="KW-1003">Cell membrane</keyword>
<evidence type="ECO:0000256" key="2">
    <source>
        <dbReference type="ARBA" id="ARBA00022448"/>
    </source>
</evidence>
<evidence type="ECO:0000259" key="8">
    <source>
        <dbReference type="PROSITE" id="PS50850"/>
    </source>
</evidence>
<dbReference type="AlphaFoldDB" id="A0A1G6KNN2"/>
<dbReference type="InterPro" id="IPR020846">
    <property type="entry name" value="MFS_dom"/>
</dbReference>
<feature type="transmembrane region" description="Helical" evidence="7">
    <location>
        <begin position="67"/>
        <end position="88"/>
    </location>
</feature>
<accession>A0A1G6KNN2</accession>
<dbReference type="Proteomes" id="UP000242662">
    <property type="component" value="Unassembled WGS sequence"/>
</dbReference>
<keyword evidence="10" id="KW-1185">Reference proteome</keyword>
<reference evidence="10" key="1">
    <citation type="submission" date="2016-09" db="EMBL/GenBank/DDBJ databases">
        <authorList>
            <person name="Varghese N."/>
            <person name="Submissions S."/>
        </authorList>
    </citation>
    <scope>NUCLEOTIDE SEQUENCE [LARGE SCALE GENOMIC DNA]</scope>
    <source>
        <strain evidence="10">25nlg</strain>
    </source>
</reference>
<dbReference type="PANTHER" id="PTHR43124">
    <property type="entry name" value="PURINE EFFLUX PUMP PBUE"/>
    <property type="match status" value="1"/>
</dbReference>
<keyword evidence="5 7" id="KW-1133">Transmembrane helix</keyword>
<feature type="transmembrane region" description="Helical" evidence="7">
    <location>
        <begin position="202"/>
        <end position="223"/>
    </location>
</feature>
<dbReference type="GO" id="GO:0005886">
    <property type="term" value="C:plasma membrane"/>
    <property type="evidence" value="ECO:0007669"/>
    <property type="project" value="UniProtKB-SubCell"/>
</dbReference>
<evidence type="ECO:0000256" key="7">
    <source>
        <dbReference type="SAM" id="Phobius"/>
    </source>
</evidence>
<dbReference type="Pfam" id="PF07690">
    <property type="entry name" value="MFS_1"/>
    <property type="match status" value="1"/>
</dbReference>
<dbReference type="InterPro" id="IPR011701">
    <property type="entry name" value="MFS"/>
</dbReference>
<comment type="subcellular location">
    <subcellularLocation>
        <location evidence="1">Cell membrane</location>
        <topology evidence="1">Multi-pass membrane protein</topology>
    </subcellularLocation>
</comment>